<organism evidence="1 2">
    <name type="scientific">Araneus ventricosus</name>
    <name type="common">Orbweaver spider</name>
    <name type="synonym">Epeira ventricosa</name>
    <dbReference type="NCBI Taxonomy" id="182803"/>
    <lineage>
        <taxon>Eukaryota</taxon>
        <taxon>Metazoa</taxon>
        <taxon>Ecdysozoa</taxon>
        <taxon>Arthropoda</taxon>
        <taxon>Chelicerata</taxon>
        <taxon>Arachnida</taxon>
        <taxon>Araneae</taxon>
        <taxon>Araneomorphae</taxon>
        <taxon>Entelegynae</taxon>
        <taxon>Araneoidea</taxon>
        <taxon>Araneidae</taxon>
        <taxon>Araneus</taxon>
    </lineage>
</organism>
<reference evidence="1 2" key="1">
    <citation type="journal article" date="2019" name="Sci. Rep.">
        <title>Orb-weaving spider Araneus ventricosus genome elucidates the spidroin gene catalogue.</title>
        <authorList>
            <person name="Kono N."/>
            <person name="Nakamura H."/>
            <person name="Ohtoshi R."/>
            <person name="Moran D.A.P."/>
            <person name="Shinohara A."/>
            <person name="Yoshida Y."/>
            <person name="Fujiwara M."/>
            <person name="Mori M."/>
            <person name="Tomita M."/>
            <person name="Arakawa K."/>
        </authorList>
    </citation>
    <scope>NUCLEOTIDE SEQUENCE [LARGE SCALE GENOMIC DNA]</scope>
</reference>
<gene>
    <name evidence="1" type="ORF">AVEN_249038_1</name>
</gene>
<dbReference type="EMBL" id="BGPR01028010">
    <property type="protein sequence ID" value="GBN98922.1"/>
    <property type="molecule type" value="Genomic_DNA"/>
</dbReference>
<proteinExistence type="predicted"/>
<protein>
    <submittedName>
        <fullName evidence="1">Uncharacterized protein</fullName>
    </submittedName>
</protein>
<dbReference type="AlphaFoldDB" id="A0A4Y2TE89"/>
<accession>A0A4Y2TE89</accession>
<evidence type="ECO:0000313" key="1">
    <source>
        <dbReference type="EMBL" id="GBN98922.1"/>
    </source>
</evidence>
<sequence length="87" mass="9989">MHELSSGYTAEWCRNGCNLAVSKCEYKDGIGICKCPLTGYYYNYAARSCKKIDLCFNKTCEDDLICRSGKCQCPDNYKQNDTRCERK</sequence>
<evidence type="ECO:0000313" key="2">
    <source>
        <dbReference type="Proteomes" id="UP000499080"/>
    </source>
</evidence>
<dbReference type="Proteomes" id="UP000499080">
    <property type="component" value="Unassembled WGS sequence"/>
</dbReference>
<comment type="caution">
    <text evidence="1">The sequence shown here is derived from an EMBL/GenBank/DDBJ whole genome shotgun (WGS) entry which is preliminary data.</text>
</comment>
<keyword evidence="2" id="KW-1185">Reference proteome</keyword>
<name>A0A4Y2TE89_ARAVE</name>